<dbReference type="RefSeq" id="WP_189425875.1">
    <property type="nucleotide sequence ID" value="NZ_BMZE01000002.1"/>
</dbReference>
<dbReference type="PANTHER" id="PTHR12110:SF21">
    <property type="entry name" value="XYLOSE ISOMERASE-LIKE TIM BARREL DOMAIN-CONTAINING PROTEIN"/>
    <property type="match status" value="1"/>
</dbReference>
<dbReference type="EMBL" id="BMZE01000002">
    <property type="protein sequence ID" value="GHA27068.1"/>
    <property type="molecule type" value="Genomic_DNA"/>
</dbReference>
<evidence type="ECO:0000259" key="1">
    <source>
        <dbReference type="Pfam" id="PF01261"/>
    </source>
</evidence>
<dbReference type="SUPFAM" id="SSF51658">
    <property type="entry name" value="Xylose isomerase-like"/>
    <property type="match status" value="1"/>
</dbReference>
<reference evidence="2" key="1">
    <citation type="journal article" date="2014" name="Int. J. Syst. Evol. Microbiol.">
        <title>Complete genome sequence of Corynebacterium casei LMG S-19264T (=DSM 44701T), isolated from a smear-ripened cheese.</title>
        <authorList>
            <consortium name="US DOE Joint Genome Institute (JGI-PGF)"/>
            <person name="Walter F."/>
            <person name="Albersmeier A."/>
            <person name="Kalinowski J."/>
            <person name="Ruckert C."/>
        </authorList>
    </citation>
    <scope>NUCLEOTIDE SEQUENCE</scope>
    <source>
        <strain evidence="2">KCTC 32437</strain>
    </source>
</reference>
<feature type="domain" description="Xylose isomerase-like TIM barrel" evidence="1">
    <location>
        <begin position="19"/>
        <end position="253"/>
    </location>
</feature>
<dbReference type="Pfam" id="PF01261">
    <property type="entry name" value="AP_endonuc_2"/>
    <property type="match status" value="1"/>
</dbReference>
<dbReference type="Proteomes" id="UP000646579">
    <property type="component" value="Unassembled WGS sequence"/>
</dbReference>
<dbReference type="Gene3D" id="3.20.20.150">
    <property type="entry name" value="Divalent-metal-dependent TIM barrel enzymes"/>
    <property type="match status" value="1"/>
</dbReference>
<organism evidence="2 3">
    <name type="scientific">Devosia pacifica</name>
    <dbReference type="NCBI Taxonomy" id="1335967"/>
    <lineage>
        <taxon>Bacteria</taxon>
        <taxon>Pseudomonadati</taxon>
        <taxon>Pseudomonadota</taxon>
        <taxon>Alphaproteobacteria</taxon>
        <taxon>Hyphomicrobiales</taxon>
        <taxon>Devosiaceae</taxon>
        <taxon>Devosia</taxon>
    </lineage>
</organism>
<sequence>MKLSFSTLGCPDWTLDEIVQRAKEYGFDGIAFRGLNGELDLTKVAEFQPDRRAGTRAKIEQAGLEINMLLTSARMMVPEPSELADSQANARDHIDLASDLGAPFVRVFGGAIPGGLSYAAAVHRAGENLRALGEHAASRNVQVLLETHDDWIEPAFTRRALEAANHPAVRVLWDIHHPWRIAEQDIEETWEQIGPWVAAVDVKDSVEDFSARLGYRYVKVGEGQVPWSDALTLLVRNGYDGWLTFEWEKRWHPDIDEPEVAFPHFRSKLQELLSEVPRG</sequence>
<comment type="caution">
    <text evidence="2">The sequence shown here is derived from an EMBL/GenBank/DDBJ whole genome shotgun (WGS) entry which is preliminary data.</text>
</comment>
<keyword evidence="3" id="KW-1185">Reference proteome</keyword>
<dbReference type="PANTHER" id="PTHR12110">
    <property type="entry name" value="HYDROXYPYRUVATE ISOMERASE"/>
    <property type="match status" value="1"/>
</dbReference>
<evidence type="ECO:0000313" key="2">
    <source>
        <dbReference type="EMBL" id="GHA27068.1"/>
    </source>
</evidence>
<dbReference type="InterPro" id="IPR050312">
    <property type="entry name" value="IolE/XylAMocC-like"/>
</dbReference>
<evidence type="ECO:0000313" key="3">
    <source>
        <dbReference type="Proteomes" id="UP000646579"/>
    </source>
</evidence>
<protein>
    <recommendedName>
        <fullName evidence="1">Xylose isomerase-like TIM barrel domain-containing protein</fullName>
    </recommendedName>
</protein>
<name>A0A918S6Z2_9HYPH</name>
<gene>
    <name evidence="2" type="ORF">GCM10007989_23620</name>
</gene>
<dbReference type="InterPro" id="IPR013022">
    <property type="entry name" value="Xyl_isomerase-like_TIM-brl"/>
</dbReference>
<dbReference type="AlphaFoldDB" id="A0A918S6Z2"/>
<dbReference type="InterPro" id="IPR036237">
    <property type="entry name" value="Xyl_isomerase-like_sf"/>
</dbReference>
<proteinExistence type="predicted"/>
<accession>A0A918S6Z2</accession>
<reference evidence="2" key="2">
    <citation type="submission" date="2020-09" db="EMBL/GenBank/DDBJ databases">
        <authorList>
            <person name="Sun Q."/>
            <person name="Kim S."/>
        </authorList>
    </citation>
    <scope>NUCLEOTIDE SEQUENCE</scope>
    <source>
        <strain evidence="2">KCTC 32437</strain>
    </source>
</reference>